<evidence type="ECO:0000256" key="1">
    <source>
        <dbReference type="SAM" id="MobiDB-lite"/>
    </source>
</evidence>
<evidence type="ECO:0000313" key="3">
    <source>
        <dbReference type="EMBL" id="EME70316.1"/>
    </source>
</evidence>
<feature type="compositionally biased region" description="Basic and acidic residues" evidence="1">
    <location>
        <begin position="43"/>
        <end position="56"/>
    </location>
</feature>
<keyword evidence="2" id="KW-0732">Signal</keyword>
<feature type="region of interest" description="Disordered" evidence="1">
    <location>
        <begin position="22"/>
        <end position="56"/>
    </location>
</feature>
<keyword evidence="4" id="KW-1185">Reference proteome</keyword>
<protein>
    <submittedName>
        <fullName evidence="3">Uncharacterized protein</fullName>
    </submittedName>
</protein>
<evidence type="ECO:0000313" key="4">
    <source>
        <dbReference type="Proteomes" id="UP000011744"/>
    </source>
</evidence>
<dbReference type="STRING" id="1244869.H261_09023"/>
<dbReference type="AlphaFoldDB" id="M2YBB0"/>
<reference evidence="3 4" key="1">
    <citation type="journal article" date="2014" name="Genome Announc.">
        <title>Draft Genome Sequence of Magnetospirillum sp. Strain SO-1, a Freshwater Magnetotactic Bacterium Isolated from the Ol'khovka River, Russia.</title>
        <authorList>
            <person name="Grouzdev D.S."/>
            <person name="Dziuba M.V."/>
            <person name="Sukhacheva M.S."/>
            <person name="Mardanov A.V."/>
            <person name="Beletskiy A.V."/>
            <person name="Kuznetsov B.B."/>
            <person name="Skryabin K.G."/>
        </authorList>
    </citation>
    <scope>NUCLEOTIDE SEQUENCE [LARGE SCALE GENOMIC DNA]</scope>
    <source>
        <strain evidence="3 4">SO-1</strain>
    </source>
</reference>
<organism evidence="3 4">
    <name type="scientific">Paramagnetospirillum caucaseum</name>
    <dbReference type="NCBI Taxonomy" id="1244869"/>
    <lineage>
        <taxon>Bacteria</taxon>
        <taxon>Pseudomonadati</taxon>
        <taxon>Pseudomonadota</taxon>
        <taxon>Alphaproteobacteria</taxon>
        <taxon>Rhodospirillales</taxon>
        <taxon>Magnetospirillaceae</taxon>
        <taxon>Paramagnetospirillum</taxon>
    </lineage>
</organism>
<sequence length="98" mass="10773">MNTLILRSALLAAAAALTLAGPAQADPPWKHNGPPGWSRHHHGGPDHRGWRGWDDRHGHRHGPPPFVYGYPGVVYLPPPVVYAPRRPGISIHLPLDLR</sequence>
<gene>
    <name evidence="3" type="ORF">H261_09023</name>
</gene>
<feature type="signal peptide" evidence="2">
    <location>
        <begin position="1"/>
        <end position="25"/>
    </location>
</feature>
<evidence type="ECO:0000256" key="2">
    <source>
        <dbReference type="SAM" id="SignalP"/>
    </source>
</evidence>
<feature type="chain" id="PRO_5004029295" evidence="2">
    <location>
        <begin position="26"/>
        <end position="98"/>
    </location>
</feature>
<dbReference type="PATRIC" id="fig|1244869.3.peg.1821"/>
<dbReference type="OrthoDB" id="9855724at2"/>
<accession>M2YBB0</accession>
<proteinExistence type="predicted"/>
<comment type="caution">
    <text evidence="3">The sequence shown here is derived from an EMBL/GenBank/DDBJ whole genome shotgun (WGS) entry which is preliminary data.</text>
</comment>
<dbReference type="EMBL" id="AONQ01000019">
    <property type="protein sequence ID" value="EME70316.1"/>
    <property type="molecule type" value="Genomic_DNA"/>
</dbReference>
<name>M2YBB0_9PROT</name>
<dbReference type="Proteomes" id="UP000011744">
    <property type="component" value="Unassembled WGS sequence"/>
</dbReference>
<dbReference type="RefSeq" id="WP_008616638.1">
    <property type="nucleotide sequence ID" value="NZ_AONQ01000019.1"/>
</dbReference>